<accession>A0ABD1YH70</accession>
<dbReference type="PANTHER" id="PTHR48173">
    <property type="entry name" value="GNK2-HOMOLOGOUS DOMAIN-CONTAINING PROTEIN"/>
    <property type="match status" value="1"/>
</dbReference>
<evidence type="ECO:0000256" key="1">
    <source>
        <dbReference type="SAM" id="MobiDB-lite"/>
    </source>
</evidence>
<name>A0ABD1YH70_9MARC</name>
<comment type="caution">
    <text evidence="2">The sequence shown here is derived from an EMBL/GenBank/DDBJ whole genome shotgun (WGS) entry which is preliminary data.</text>
</comment>
<evidence type="ECO:0000313" key="2">
    <source>
        <dbReference type="EMBL" id="KAL2630138.1"/>
    </source>
</evidence>
<feature type="region of interest" description="Disordered" evidence="1">
    <location>
        <begin position="557"/>
        <end position="581"/>
    </location>
</feature>
<organism evidence="2 3">
    <name type="scientific">Riccia fluitans</name>
    <dbReference type="NCBI Taxonomy" id="41844"/>
    <lineage>
        <taxon>Eukaryota</taxon>
        <taxon>Viridiplantae</taxon>
        <taxon>Streptophyta</taxon>
        <taxon>Embryophyta</taxon>
        <taxon>Marchantiophyta</taxon>
        <taxon>Marchantiopsida</taxon>
        <taxon>Marchantiidae</taxon>
        <taxon>Marchantiales</taxon>
        <taxon>Ricciaceae</taxon>
        <taxon>Riccia</taxon>
    </lineage>
</organism>
<dbReference type="AlphaFoldDB" id="A0ABD1YH70"/>
<reference evidence="2 3" key="1">
    <citation type="submission" date="2024-09" db="EMBL/GenBank/DDBJ databases">
        <title>Chromosome-scale assembly of Riccia fluitans.</title>
        <authorList>
            <person name="Paukszto L."/>
            <person name="Sawicki J."/>
            <person name="Karawczyk K."/>
            <person name="Piernik-Szablinska J."/>
            <person name="Szczecinska M."/>
            <person name="Mazdziarz M."/>
        </authorList>
    </citation>
    <scope>NUCLEOTIDE SEQUENCE [LARGE SCALE GENOMIC DNA]</scope>
    <source>
        <strain evidence="2">Rf_01</strain>
        <tissue evidence="2">Aerial parts of the thallus</tissue>
    </source>
</reference>
<evidence type="ECO:0000313" key="3">
    <source>
        <dbReference type="Proteomes" id="UP001605036"/>
    </source>
</evidence>
<dbReference type="EMBL" id="JBHFFA010000004">
    <property type="protein sequence ID" value="KAL2630138.1"/>
    <property type="molecule type" value="Genomic_DNA"/>
</dbReference>
<evidence type="ECO:0008006" key="4">
    <source>
        <dbReference type="Google" id="ProtNLM"/>
    </source>
</evidence>
<dbReference type="InterPro" id="IPR009291">
    <property type="entry name" value="Vps62"/>
</dbReference>
<protein>
    <recommendedName>
        <fullName evidence="4">Vacuolar protein sorting-associated protein 62</fullName>
    </recommendedName>
</protein>
<dbReference type="Proteomes" id="UP001605036">
    <property type="component" value="Unassembled WGS sequence"/>
</dbReference>
<sequence length="581" mass="64598">MSKCASFVRSWTRPRVSVLPAPVKGTKVHNPGLPCPLPEWAPGTGFASRHLNLGELEIVQVVEFEEVWVSGVGEKGAAYYKPVNVPEGYFSFGSYAQLNNSPTIGWTYAVKGSLKGENPPLTHPTDYNLIWSSIDWDNAMQDVFAYFWAPVVPDGYKSCGFLVASSSKKPAAEDMVLVREDLTDRCEVYELLWDTSGSKRAAAFSTWTTKAFMIGTKRMGISLNTVYCCSGLRAELYLPICCLKNVNQVMSAMPSYEQLIQIMQNYGPRIYFHPNEEFLPTTPNWYFSQGALLYHKDSPDTPVRVEKDGANLPLGGSNDGLNWLSLPKDDNMAETVKRGHLPSAKGFVHVKPMFGGSFTDLAIWIFYAFNGPSTAKVGLVKNLALGKIGQHVGDWEHCTLRVDNFSGELRRLYLAAHSGGKWWRPDEIEFVSGTNRPIAYSARNTHAMYPFEGDNLQGGEKVGVGLRNDTAKSEFMLETDVNFEFMSVDYQGTKGNAVEGDSSQTDILPASPPWVDFMREWGPTVEYDSKSELDKVLKHLPALLRNSVMSFLKKLPNELGGEEGPTGPKEKKSWLEDEKVG</sequence>
<dbReference type="Pfam" id="PF06101">
    <property type="entry name" value="Vps62"/>
    <property type="match status" value="1"/>
</dbReference>
<keyword evidence="3" id="KW-1185">Reference proteome</keyword>
<proteinExistence type="predicted"/>
<gene>
    <name evidence="2" type="ORF">R1flu_014824</name>
</gene>
<dbReference type="PANTHER" id="PTHR48173:SF2">
    <property type="entry name" value="VACUOLAR PROTEIN SORTING-ASSOCIATED PROTEIN 62"/>
    <property type="match status" value="1"/>
</dbReference>
<feature type="compositionally biased region" description="Basic and acidic residues" evidence="1">
    <location>
        <begin position="568"/>
        <end position="581"/>
    </location>
</feature>